<dbReference type="PANTHER" id="PTHR33155">
    <property type="entry name" value="FANTASTIC FOUR-LIKE PROTEIN (DUF3049)"/>
    <property type="match status" value="1"/>
</dbReference>
<proteinExistence type="inferred from homology"/>
<protein>
    <recommendedName>
        <fullName evidence="3">FAF domain-containing protein</fullName>
    </recommendedName>
</protein>
<feature type="region of interest" description="Disordered" evidence="2">
    <location>
        <begin position="94"/>
        <end position="120"/>
    </location>
</feature>
<evidence type="ECO:0000313" key="4">
    <source>
        <dbReference type="EMBL" id="KAJ3702915.1"/>
    </source>
</evidence>
<comment type="similarity">
    <text evidence="1">Belongs to the fantastic four family.</text>
</comment>
<evidence type="ECO:0000313" key="5">
    <source>
        <dbReference type="Proteomes" id="UP001210211"/>
    </source>
</evidence>
<dbReference type="InterPro" id="IPR021410">
    <property type="entry name" value="FAF"/>
</dbReference>
<comment type="caution">
    <text evidence="4">The sequence shown here is derived from an EMBL/GenBank/DDBJ whole genome shotgun (WGS) entry which is preliminary data.</text>
</comment>
<feature type="domain" description="FAF" evidence="3">
    <location>
        <begin position="168"/>
        <end position="223"/>
    </location>
</feature>
<evidence type="ECO:0000256" key="1">
    <source>
        <dbReference type="ARBA" id="ARBA00008690"/>
    </source>
</evidence>
<name>A0AAD5ZS12_9POAL</name>
<dbReference type="InterPro" id="IPR046431">
    <property type="entry name" value="FAF_dom"/>
</dbReference>
<dbReference type="PANTHER" id="PTHR33155:SF3">
    <property type="entry name" value="PROTEIN FAF-LIKE, CHLOROPLASTIC"/>
    <property type="match status" value="1"/>
</dbReference>
<evidence type="ECO:0000256" key="2">
    <source>
        <dbReference type="SAM" id="MobiDB-lite"/>
    </source>
</evidence>
<organism evidence="4 5">
    <name type="scientific">Rhynchospora tenuis</name>
    <dbReference type="NCBI Taxonomy" id="198213"/>
    <lineage>
        <taxon>Eukaryota</taxon>
        <taxon>Viridiplantae</taxon>
        <taxon>Streptophyta</taxon>
        <taxon>Embryophyta</taxon>
        <taxon>Tracheophyta</taxon>
        <taxon>Spermatophyta</taxon>
        <taxon>Magnoliopsida</taxon>
        <taxon>Liliopsida</taxon>
        <taxon>Poales</taxon>
        <taxon>Cyperaceae</taxon>
        <taxon>Cyperoideae</taxon>
        <taxon>Rhynchosporeae</taxon>
        <taxon>Rhynchospora</taxon>
    </lineage>
</organism>
<keyword evidence="5" id="KW-1185">Reference proteome</keyword>
<accession>A0AAD5ZS12</accession>
<reference evidence="4 5" key="1">
    <citation type="journal article" date="2022" name="Cell">
        <title>Repeat-based holocentromeres influence genome architecture and karyotype evolution.</title>
        <authorList>
            <person name="Hofstatter P.G."/>
            <person name="Thangavel G."/>
            <person name="Lux T."/>
            <person name="Neumann P."/>
            <person name="Vondrak T."/>
            <person name="Novak P."/>
            <person name="Zhang M."/>
            <person name="Costa L."/>
            <person name="Castellani M."/>
            <person name="Scott A."/>
            <person name="Toegelov H."/>
            <person name="Fuchs J."/>
            <person name="Mata-Sucre Y."/>
            <person name="Dias Y."/>
            <person name="Vanzela A.L.L."/>
            <person name="Huettel B."/>
            <person name="Almeida C.C.S."/>
            <person name="Simkova H."/>
            <person name="Souza G."/>
            <person name="Pedrosa-Harand A."/>
            <person name="Macas J."/>
            <person name="Mayer K.F.X."/>
            <person name="Houben A."/>
            <person name="Marques A."/>
        </authorList>
    </citation>
    <scope>NUCLEOTIDE SEQUENCE [LARGE SCALE GENOMIC DNA]</scope>
    <source>
        <strain evidence="4">RhyTen1mFocal</strain>
    </source>
</reference>
<gene>
    <name evidence="4" type="ORF">LUZ61_006620</name>
</gene>
<feature type="region of interest" description="Disordered" evidence="2">
    <location>
        <begin position="227"/>
        <end position="258"/>
    </location>
</feature>
<evidence type="ECO:0000259" key="3">
    <source>
        <dbReference type="Pfam" id="PF11250"/>
    </source>
</evidence>
<dbReference type="AlphaFoldDB" id="A0AAD5ZS12"/>
<sequence>MSVSVVTYYSMETDKVGPIAAPNIPELKTYNIPNISAEEEKPDEDQLGQTDIWNLIQSQKPEPRDIPAPYVHPLVRHSSSSLSQKSLEICTESLGSETGSDDFLSSYTDSDTDTESEDGHRTNMEEFEPLMAAKHVPAMKMGPQYVRNQDVPYHCASAAVSRKSSPRSFPPPLPSISSRNGGPCLRMLPHRCGDGRLVMEAISMPTQNYLHARRHDGRLLLSFADQHATEDPEEPQSEIEIESEESDAEDIETEESEEEEEVEVLDRGTTIEVKVSTQPNQLAGGSVAAFKKVHRSSLVINKFVRSSPDDAMTAAADTVPAILPPSRRAVAMPTTAAAAVVAASALSASSQYKESNEEEEEEEDGQLLFVATTAGSRRRSKEELLHQMRRCSQLRRPLFIWEPRCIATS</sequence>
<dbReference type="Pfam" id="PF11250">
    <property type="entry name" value="FAF"/>
    <property type="match status" value="1"/>
</dbReference>
<feature type="compositionally biased region" description="Acidic residues" evidence="2">
    <location>
        <begin position="231"/>
        <end position="258"/>
    </location>
</feature>
<dbReference type="Proteomes" id="UP001210211">
    <property type="component" value="Unassembled WGS sequence"/>
</dbReference>
<dbReference type="EMBL" id="JAMRDG010000001">
    <property type="protein sequence ID" value="KAJ3702915.1"/>
    <property type="molecule type" value="Genomic_DNA"/>
</dbReference>
<feature type="region of interest" description="Disordered" evidence="2">
    <location>
        <begin position="162"/>
        <end position="182"/>
    </location>
</feature>